<evidence type="ECO:0000313" key="1">
    <source>
        <dbReference type="EMBL" id="GIY81158.1"/>
    </source>
</evidence>
<gene>
    <name evidence="1" type="ORF">CDAR_548061</name>
</gene>
<accession>A0AAV4WFL9</accession>
<evidence type="ECO:0000313" key="2">
    <source>
        <dbReference type="Proteomes" id="UP001054837"/>
    </source>
</evidence>
<sequence>MSAIEKYITVAVRLKSFIKKPHKHHGIEEEETVTKRVPNLVNRIAISAVHLQIDHPQNPKLRRSPSINSPN</sequence>
<name>A0AAV4WFL9_9ARAC</name>
<comment type="caution">
    <text evidence="1">The sequence shown here is derived from an EMBL/GenBank/DDBJ whole genome shotgun (WGS) entry which is preliminary data.</text>
</comment>
<proteinExistence type="predicted"/>
<dbReference type="AlphaFoldDB" id="A0AAV4WFL9"/>
<dbReference type="Proteomes" id="UP001054837">
    <property type="component" value="Unassembled WGS sequence"/>
</dbReference>
<keyword evidence="2" id="KW-1185">Reference proteome</keyword>
<protein>
    <submittedName>
        <fullName evidence="1">Uncharacterized protein</fullName>
    </submittedName>
</protein>
<reference evidence="1 2" key="1">
    <citation type="submission" date="2021-06" db="EMBL/GenBank/DDBJ databases">
        <title>Caerostris darwini draft genome.</title>
        <authorList>
            <person name="Kono N."/>
            <person name="Arakawa K."/>
        </authorList>
    </citation>
    <scope>NUCLEOTIDE SEQUENCE [LARGE SCALE GENOMIC DNA]</scope>
</reference>
<dbReference type="EMBL" id="BPLQ01014581">
    <property type="protein sequence ID" value="GIY81158.1"/>
    <property type="molecule type" value="Genomic_DNA"/>
</dbReference>
<organism evidence="1 2">
    <name type="scientific">Caerostris darwini</name>
    <dbReference type="NCBI Taxonomy" id="1538125"/>
    <lineage>
        <taxon>Eukaryota</taxon>
        <taxon>Metazoa</taxon>
        <taxon>Ecdysozoa</taxon>
        <taxon>Arthropoda</taxon>
        <taxon>Chelicerata</taxon>
        <taxon>Arachnida</taxon>
        <taxon>Araneae</taxon>
        <taxon>Araneomorphae</taxon>
        <taxon>Entelegynae</taxon>
        <taxon>Araneoidea</taxon>
        <taxon>Araneidae</taxon>
        <taxon>Caerostris</taxon>
    </lineage>
</organism>